<dbReference type="EMBL" id="BSUZ01000001">
    <property type="protein sequence ID" value="GMA86569.1"/>
    <property type="molecule type" value="Genomic_DNA"/>
</dbReference>
<evidence type="ECO:0000256" key="6">
    <source>
        <dbReference type="SAM" id="MobiDB-lite"/>
    </source>
</evidence>
<evidence type="ECO:0000256" key="1">
    <source>
        <dbReference type="ARBA" id="ARBA00013275"/>
    </source>
</evidence>
<dbReference type="SUPFAM" id="SSF55729">
    <property type="entry name" value="Acyl-CoA N-acyltransferases (Nat)"/>
    <property type="match status" value="1"/>
</dbReference>
<evidence type="ECO:0000256" key="5">
    <source>
        <dbReference type="ARBA" id="ARBA00022990"/>
    </source>
</evidence>
<dbReference type="SUPFAM" id="SSF56801">
    <property type="entry name" value="Acetyl-CoA synthetase-like"/>
    <property type="match status" value="1"/>
</dbReference>
<dbReference type="InterPro" id="IPR000182">
    <property type="entry name" value="GNAT_dom"/>
</dbReference>
<dbReference type="Gene3D" id="3.30.300.30">
    <property type="match status" value="1"/>
</dbReference>
<dbReference type="Pfam" id="PF00501">
    <property type="entry name" value="AMP-binding"/>
    <property type="match status" value="1"/>
</dbReference>
<reference evidence="11" key="1">
    <citation type="journal article" date="2019" name="Int. J. Syst. Evol. Microbiol.">
        <title>The Global Catalogue of Microorganisms (GCM) 10K type strain sequencing project: providing services to taxonomists for standard genome sequencing and annotation.</title>
        <authorList>
            <consortium name="The Broad Institute Genomics Platform"/>
            <consortium name="The Broad Institute Genome Sequencing Center for Infectious Disease"/>
            <person name="Wu L."/>
            <person name="Ma J."/>
        </authorList>
    </citation>
    <scope>NUCLEOTIDE SEQUENCE [LARGE SCALE GENOMIC DNA]</scope>
    <source>
        <strain evidence="11">NBRC 108730</strain>
    </source>
</reference>
<dbReference type="Gene3D" id="3.40.630.30">
    <property type="match status" value="1"/>
</dbReference>
<evidence type="ECO:0000313" key="11">
    <source>
        <dbReference type="Proteomes" id="UP001157017"/>
    </source>
</evidence>
<keyword evidence="3" id="KW-0547">Nucleotide-binding</keyword>
<feature type="compositionally biased region" description="Gly residues" evidence="6">
    <location>
        <begin position="613"/>
        <end position="622"/>
    </location>
</feature>
<comment type="caution">
    <text evidence="10">The sequence shown here is derived from an EMBL/GenBank/DDBJ whole genome shotgun (WGS) entry which is preliminary data.</text>
</comment>
<evidence type="ECO:0000256" key="2">
    <source>
        <dbReference type="ARBA" id="ARBA00022598"/>
    </source>
</evidence>
<keyword evidence="4" id="KW-0067">ATP-binding</keyword>
<dbReference type="CDD" id="cd04301">
    <property type="entry name" value="NAT_SF"/>
    <property type="match status" value="1"/>
</dbReference>
<evidence type="ECO:0000259" key="9">
    <source>
        <dbReference type="Pfam" id="PF13193"/>
    </source>
</evidence>
<evidence type="ECO:0000256" key="4">
    <source>
        <dbReference type="ARBA" id="ARBA00022840"/>
    </source>
</evidence>
<dbReference type="PANTHER" id="PTHR24095">
    <property type="entry name" value="ACETYL-COENZYME A SYNTHETASE"/>
    <property type="match status" value="1"/>
</dbReference>
<dbReference type="Proteomes" id="UP001157017">
    <property type="component" value="Unassembled WGS sequence"/>
</dbReference>
<dbReference type="InterPro" id="IPR045851">
    <property type="entry name" value="AMP-bd_C_sf"/>
</dbReference>
<gene>
    <name evidence="10" type="ORF">GCM10025868_18190</name>
</gene>
<accession>A0ABQ6JHH7</accession>
<feature type="domain" description="AMP-dependent synthetase/ligase" evidence="7">
    <location>
        <begin position="3"/>
        <end position="150"/>
    </location>
</feature>
<protein>
    <recommendedName>
        <fullName evidence="1">acetate--CoA ligase</fullName>
        <ecNumber evidence="1">6.2.1.1</ecNumber>
    </recommendedName>
</protein>
<dbReference type="Pfam" id="PF13193">
    <property type="entry name" value="AMP-binding_C"/>
    <property type="match status" value="1"/>
</dbReference>
<feature type="region of interest" description="Disordered" evidence="6">
    <location>
        <begin position="577"/>
        <end position="700"/>
    </location>
</feature>
<evidence type="ECO:0000313" key="10">
    <source>
        <dbReference type="EMBL" id="GMA86569.1"/>
    </source>
</evidence>
<feature type="compositionally biased region" description="Basic and acidic residues" evidence="6">
    <location>
        <begin position="312"/>
        <end position="328"/>
    </location>
</feature>
<dbReference type="Gene3D" id="3.40.50.12780">
    <property type="entry name" value="N-terminal domain of ligase-like"/>
    <property type="match status" value="1"/>
</dbReference>
<dbReference type="InterPro" id="IPR042099">
    <property type="entry name" value="ANL_N_sf"/>
</dbReference>
<evidence type="ECO:0000259" key="8">
    <source>
        <dbReference type="Pfam" id="PF00583"/>
    </source>
</evidence>
<feature type="domain" description="AMP-binding enzyme C-terminal" evidence="9">
    <location>
        <begin position="203"/>
        <end position="281"/>
    </location>
</feature>
<evidence type="ECO:0000259" key="7">
    <source>
        <dbReference type="Pfam" id="PF00501"/>
    </source>
</evidence>
<keyword evidence="2" id="KW-0436">Ligase</keyword>
<dbReference type="InterPro" id="IPR025110">
    <property type="entry name" value="AMP-bd_C"/>
</dbReference>
<keyword evidence="11" id="KW-1185">Reference proteome</keyword>
<dbReference type="EC" id="6.2.1.1" evidence="1"/>
<proteinExistence type="predicted"/>
<keyword evidence="5" id="KW-0007">Acetylation</keyword>
<feature type="region of interest" description="Disordered" evidence="6">
    <location>
        <begin position="306"/>
        <end position="328"/>
    </location>
</feature>
<name>A0ABQ6JHH7_9ACTN</name>
<dbReference type="InterPro" id="IPR016181">
    <property type="entry name" value="Acyl_CoA_acyltransferase"/>
</dbReference>
<dbReference type="PANTHER" id="PTHR24095:SF14">
    <property type="entry name" value="ACETYL-COENZYME A SYNTHETASE 1"/>
    <property type="match status" value="1"/>
</dbReference>
<organism evidence="10 11">
    <name type="scientific">Angustibacter aerolatus</name>
    <dbReference type="NCBI Taxonomy" id="1162965"/>
    <lineage>
        <taxon>Bacteria</taxon>
        <taxon>Bacillati</taxon>
        <taxon>Actinomycetota</taxon>
        <taxon>Actinomycetes</taxon>
        <taxon>Kineosporiales</taxon>
        <taxon>Kineosporiaceae</taxon>
    </lineage>
</organism>
<feature type="domain" description="N-acetyltransferase" evidence="8">
    <location>
        <begin position="509"/>
        <end position="578"/>
    </location>
</feature>
<evidence type="ECO:0000256" key="3">
    <source>
        <dbReference type="ARBA" id="ARBA00022741"/>
    </source>
</evidence>
<dbReference type="Pfam" id="PF00583">
    <property type="entry name" value="Acetyltransf_1"/>
    <property type="match status" value="1"/>
</dbReference>
<dbReference type="InterPro" id="IPR000873">
    <property type="entry name" value="AMP-dep_synth/lig_dom"/>
</dbReference>
<sequence>MYEGTPDTPGKDRWWEIVERYGVTILYTAPTAIRTCMKWGDEPPAAHDLSSLRVLGSVGEPINPEAWIWYRRVIGGDRTPVVDTWWQTETGAIMISPLPGVTAAKPGSAQVPLPGIVADVVDDAGNPVPDGGGGYLVLSEPWPSMLRGIWGDPERYRETYWSRFPGRYFAGDGAKKDDDGDVWLLGRVDDVMNVSGHRLSTTEIESALVSHPKVAEAAVVGAADDTTGQAVCAFVILRGNAEQGDDIVAELKAHVSQEIGPIARPRQIMVVAEPPKTRSGKIMRRLLRDVAERREVGDVTTLADSTVMEPHPAGHDDGPGRGLTHERPSTVRWRGARVRVGQMLMVGSSSRLPAGTCSLAFDAADLATSTTFSCTTGACSRTTRCALATWSCTVGLPQNSLACPLSLLVLAAPGTGAQHVPDTHAGEQQQPVLHGGPLLVRSASSLAGFADSANASTPDPRRCQDPRVPALRLVPLPPAALTALVDGDLPRAVEITGAPLTPWFTSDATTWLWRMRLAQLQDHPDDAHWIARAALADGVAVGAGGFHGGPDDRGMVEVAYEIEPPHRGRGLATALLTEPAGLGRPRAGGAGRARLDQPGQRGVAGHGAAPGLRAGGRAVGRGGRPRACSSSARLGEGVGRLPPPGVSLGRTATTHLTHQKPRRPGATSRAGAPWPAPSGAPPHSSASQVRRRSEAGSSRP</sequence>